<dbReference type="AlphaFoldDB" id="A0A815CHJ1"/>
<evidence type="ECO:0000313" key="9">
    <source>
        <dbReference type="EMBL" id="CAF4089748.1"/>
    </source>
</evidence>
<dbReference type="GO" id="GO:0016020">
    <property type="term" value="C:membrane"/>
    <property type="evidence" value="ECO:0007669"/>
    <property type="project" value="UniProtKB-SubCell"/>
</dbReference>
<dbReference type="Proteomes" id="UP000663829">
    <property type="component" value="Unassembled WGS sequence"/>
</dbReference>
<feature type="transmembrane region" description="Helical" evidence="5">
    <location>
        <begin position="155"/>
        <end position="174"/>
    </location>
</feature>
<dbReference type="InterPro" id="IPR017452">
    <property type="entry name" value="GPCR_Rhodpsn_7TM"/>
</dbReference>
<feature type="transmembrane region" description="Helical" evidence="5">
    <location>
        <begin position="76"/>
        <end position="93"/>
    </location>
</feature>
<protein>
    <recommendedName>
        <fullName evidence="6">G-protein coupled receptors family 1 profile domain-containing protein</fullName>
    </recommendedName>
</protein>
<evidence type="ECO:0000256" key="4">
    <source>
        <dbReference type="ARBA" id="ARBA00023136"/>
    </source>
</evidence>
<dbReference type="OrthoDB" id="10031526at2759"/>
<dbReference type="EMBL" id="CAJOBA010042542">
    <property type="protein sequence ID" value="CAF4135191.1"/>
    <property type="molecule type" value="Genomic_DNA"/>
</dbReference>
<dbReference type="Proteomes" id="UP000682733">
    <property type="component" value="Unassembled WGS sequence"/>
</dbReference>
<dbReference type="PROSITE" id="PS50262">
    <property type="entry name" value="G_PROTEIN_RECEP_F1_2"/>
    <property type="match status" value="1"/>
</dbReference>
<name>A0A815CHJ1_9BILA</name>
<feature type="transmembrane region" description="Helical" evidence="5">
    <location>
        <begin position="244"/>
        <end position="267"/>
    </location>
</feature>
<dbReference type="Gene3D" id="1.20.1070.10">
    <property type="entry name" value="Rhodopsin 7-helix transmembrane proteins"/>
    <property type="match status" value="1"/>
</dbReference>
<proteinExistence type="predicted"/>
<keyword evidence="2 5" id="KW-0812">Transmembrane</keyword>
<keyword evidence="4 5" id="KW-0472">Membrane</keyword>
<organism evidence="7 11">
    <name type="scientific">Didymodactylos carnosus</name>
    <dbReference type="NCBI Taxonomy" id="1234261"/>
    <lineage>
        <taxon>Eukaryota</taxon>
        <taxon>Metazoa</taxon>
        <taxon>Spiralia</taxon>
        <taxon>Gnathifera</taxon>
        <taxon>Rotifera</taxon>
        <taxon>Eurotatoria</taxon>
        <taxon>Bdelloidea</taxon>
        <taxon>Philodinida</taxon>
        <taxon>Philodinidae</taxon>
        <taxon>Didymodactylos</taxon>
    </lineage>
</organism>
<dbReference type="PANTHER" id="PTHR46641">
    <property type="entry name" value="FMRFAMIDE RECEPTOR-RELATED"/>
    <property type="match status" value="1"/>
</dbReference>
<feature type="transmembrane region" description="Helical" evidence="5">
    <location>
        <begin position="113"/>
        <end position="134"/>
    </location>
</feature>
<evidence type="ECO:0000259" key="6">
    <source>
        <dbReference type="PROSITE" id="PS50262"/>
    </source>
</evidence>
<sequence length="413" mass="48397">MSNSSHICMWHIIRKTIDCFDQSILIPSSKRSSVLSSSLFYRYSTIILFFIGLCGNGFSIVILFRKSLRKFSVYRSLSVICILNIFYLILIVIRHNNIYKIDIRLLSVSICRLHSFLVAYFGHLCSWQLCSMSIERVHDLLSLKQRRSSSWLRTFIQFLLFAIPLCLFDAQLVFNYGLNSKMNNCYAKSNTQNYLFDGQNVSHYFQRALKYPINITLNQTFNNYPSSSTVNTVLGCVSWNIYDAFIYAIIPFTIMTIGSVIIILKVCQTHRATVVFGRRNRHSQTRYTIYDNLSFILISINISFLLMTSPFNFYLIINAFKSRKCTIQHQFINELLRTIQNAYHALNFFFYCVVGKKFRDAFLSIYAKFQLRHYQRPRCCSNRSRMSRGIQMLNITNDDTKHKQNLKPSKVFI</sequence>
<dbReference type="PANTHER" id="PTHR46641:SF25">
    <property type="entry name" value="CNMAMIDE RECEPTOR-RELATED"/>
    <property type="match status" value="1"/>
</dbReference>
<feature type="domain" description="G-protein coupled receptors family 1 profile" evidence="6">
    <location>
        <begin position="55"/>
        <end position="351"/>
    </location>
</feature>
<dbReference type="InterPro" id="IPR052954">
    <property type="entry name" value="GPCR-Ligand_Int"/>
</dbReference>
<evidence type="ECO:0000313" key="10">
    <source>
        <dbReference type="EMBL" id="CAF4135191.1"/>
    </source>
</evidence>
<evidence type="ECO:0000313" key="8">
    <source>
        <dbReference type="EMBL" id="CAF1324483.1"/>
    </source>
</evidence>
<evidence type="ECO:0000256" key="5">
    <source>
        <dbReference type="SAM" id="Phobius"/>
    </source>
</evidence>
<evidence type="ECO:0000313" key="11">
    <source>
        <dbReference type="Proteomes" id="UP000663829"/>
    </source>
</evidence>
<keyword evidence="11" id="KW-1185">Reference proteome</keyword>
<gene>
    <name evidence="7" type="ORF">GPM918_LOCUS27857</name>
    <name evidence="8" type="ORF">OVA965_LOCUS29595</name>
    <name evidence="9" type="ORF">SRO942_LOCUS28264</name>
    <name evidence="10" type="ORF">TMI583_LOCUS30373</name>
</gene>
<feature type="transmembrane region" description="Helical" evidence="5">
    <location>
        <begin position="40"/>
        <end position="64"/>
    </location>
</feature>
<reference evidence="7" key="1">
    <citation type="submission" date="2021-02" db="EMBL/GenBank/DDBJ databases">
        <authorList>
            <person name="Nowell W R."/>
        </authorList>
    </citation>
    <scope>NUCLEOTIDE SEQUENCE</scope>
</reference>
<comment type="subcellular location">
    <subcellularLocation>
        <location evidence="1">Membrane</location>
    </subcellularLocation>
</comment>
<dbReference type="EMBL" id="CAJOBC010030911">
    <property type="protein sequence ID" value="CAF4089748.1"/>
    <property type="molecule type" value="Genomic_DNA"/>
</dbReference>
<comment type="caution">
    <text evidence="7">The sequence shown here is derived from an EMBL/GenBank/DDBJ whole genome shotgun (WGS) entry which is preliminary data.</text>
</comment>
<evidence type="ECO:0000256" key="2">
    <source>
        <dbReference type="ARBA" id="ARBA00022692"/>
    </source>
</evidence>
<evidence type="ECO:0000256" key="3">
    <source>
        <dbReference type="ARBA" id="ARBA00022989"/>
    </source>
</evidence>
<keyword evidence="3 5" id="KW-1133">Transmembrane helix</keyword>
<feature type="transmembrane region" description="Helical" evidence="5">
    <location>
        <begin position="288"/>
        <end position="317"/>
    </location>
</feature>
<dbReference type="Proteomes" id="UP000677228">
    <property type="component" value="Unassembled WGS sequence"/>
</dbReference>
<evidence type="ECO:0000256" key="1">
    <source>
        <dbReference type="ARBA" id="ARBA00004370"/>
    </source>
</evidence>
<evidence type="ECO:0000313" key="7">
    <source>
        <dbReference type="EMBL" id="CAF1287355.1"/>
    </source>
</evidence>
<dbReference type="SUPFAM" id="SSF81321">
    <property type="entry name" value="Family A G protein-coupled receptor-like"/>
    <property type="match status" value="1"/>
</dbReference>
<accession>A0A815CHJ1</accession>
<dbReference type="Proteomes" id="UP000681722">
    <property type="component" value="Unassembled WGS sequence"/>
</dbReference>
<dbReference type="EMBL" id="CAJNOQ010011891">
    <property type="protein sequence ID" value="CAF1287355.1"/>
    <property type="molecule type" value="Genomic_DNA"/>
</dbReference>
<dbReference type="EMBL" id="CAJNOK010020930">
    <property type="protein sequence ID" value="CAF1324483.1"/>
    <property type="molecule type" value="Genomic_DNA"/>
</dbReference>